<comment type="subcellular location">
    <subcellularLocation>
        <location evidence="1">Nucleus</location>
        <location evidence="1">Nucleolus</location>
    </subcellularLocation>
</comment>
<feature type="compositionally biased region" description="Acidic residues" evidence="7">
    <location>
        <begin position="124"/>
        <end position="141"/>
    </location>
</feature>
<evidence type="ECO:0000256" key="5">
    <source>
        <dbReference type="ARBA" id="ARBA00023242"/>
    </source>
</evidence>
<evidence type="ECO:0000256" key="1">
    <source>
        <dbReference type="ARBA" id="ARBA00004604"/>
    </source>
</evidence>
<dbReference type="OrthoDB" id="441771at2759"/>
<feature type="compositionally biased region" description="Basic and acidic residues" evidence="7">
    <location>
        <begin position="71"/>
        <end position="81"/>
    </location>
</feature>
<feature type="compositionally biased region" description="Basic and acidic residues" evidence="7">
    <location>
        <begin position="576"/>
        <end position="586"/>
    </location>
</feature>
<dbReference type="InterPro" id="IPR007276">
    <property type="entry name" value="Nop14"/>
</dbReference>
<accession>A0A1E3PNE9</accession>
<dbReference type="AlphaFoldDB" id="A0A1E3PNE9"/>
<evidence type="ECO:0000256" key="3">
    <source>
        <dbReference type="ARBA" id="ARBA00022517"/>
    </source>
</evidence>
<evidence type="ECO:0000256" key="4">
    <source>
        <dbReference type="ARBA" id="ARBA00022552"/>
    </source>
</evidence>
<keyword evidence="3" id="KW-0690">Ribosome biogenesis</keyword>
<organism evidence="8 9">
    <name type="scientific">Nadsonia fulvescens var. elongata DSM 6958</name>
    <dbReference type="NCBI Taxonomy" id="857566"/>
    <lineage>
        <taxon>Eukaryota</taxon>
        <taxon>Fungi</taxon>
        <taxon>Dikarya</taxon>
        <taxon>Ascomycota</taxon>
        <taxon>Saccharomycotina</taxon>
        <taxon>Dipodascomycetes</taxon>
        <taxon>Dipodascales</taxon>
        <taxon>Dipodascales incertae sedis</taxon>
        <taxon>Nadsonia</taxon>
    </lineage>
</organism>
<dbReference type="Proteomes" id="UP000095009">
    <property type="component" value="Unassembled WGS sequence"/>
</dbReference>
<evidence type="ECO:0000256" key="7">
    <source>
        <dbReference type="SAM" id="MobiDB-lite"/>
    </source>
</evidence>
<protein>
    <submittedName>
        <fullName evidence="8">Nop14-like protein</fullName>
    </submittedName>
</protein>
<evidence type="ECO:0000256" key="2">
    <source>
        <dbReference type="ARBA" id="ARBA00007466"/>
    </source>
</evidence>
<comment type="function">
    <text evidence="6">Involved in nucleolar processing of pre-18S ribosomal RNA. Has a role in the nuclear export of 40S pre-ribosomal subunit to the cytoplasm.</text>
</comment>
<feature type="region of interest" description="Disordered" evidence="7">
    <location>
        <begin position="124"/>
        <end position="146"/>
    </location>
</feature>
<feature type="region of interest" description="Disordered" evidence="7">
    <location>
        <begin position="71"/>
        <end position="99"/>
    </location>
</feature>
<dbReference type="GO" id="GO:0032040">
    <property type="term" value="C:small-subunit processome"/>
    <property type="evidence" value="ECO:0007669"/>
    <property type="project" value="InterPro"/>
</dbReference>
<dbReference type="STRING" id="857566.A0A1E3PNE9"/>
<comment type="similarity">
    <text evidence="2">Belongs to the NOP14 family.</text>
</comment>
<keyword evidence="4" id="KW-0698">rRNA processing</keyword>
<dbReference type="EMBL" id="KV454407">
    <property type="protein sequence ID" value="ODQ66949.1"/>
    <property type="molecule type" value="Genomic_DNA"/>
</dbReference>
<sequence length="595" mass="68578">MNDQTNFNELLSELRGSGEFGAPVRPAMVEKNKEYDTQVRELGFDRKSKPTDRTKTDEEIAKAEAEKLKELEEHRLRRMRGEEEEEDANARAPEADDLADDFDDAAEFGIAKAKYEKAIELLEESEVEQGSENEEASSEEEASGKALKKKTTNVAFIYPCPSSHEEFVKMLAPHNTDKHSTIIDRVIVLHHPSLQAGNKEKLGVFCNILLDHILYLADQENAGEYEDVVTKCDEQMRSLIKMHTETFSEYCREKLAAYREEFEESLESMEETFPLPSHLMFFTLIGTIFSTSDNFHIIVTPAMLLMAEYLTMAKTETVESVLGGLYIVELFLQYQRISKRYVPEVTSYLAKILNEFIISNSDSTYILKNIHSTKTGKSEFKINKSFSKKQNIKLRLSDINPYNQDKSTDMENLHIAALSKSMDLLSKYASLWSDKAAFVEIFECFEEMSGTAKDLISSLPDGKETIDKIARLIKFCKQDKQPLLLQSHRPLAIATFMPKFEENYNVDKKSYDPDQQRQEVGKLKAEIKNERKSAIREIRKDTAFMARERIREDKEKYDAYHEKMAKLVRTVQTEEGAEKNQYEREKTLRKRSSKK</sequence>
<evidence type="ECO:0000313" key="9">
    <source>
        <dbReference type="Proteomes" id="UP000095009"/>
    </source>
</evidence>
<name>A0A1E3PNE9_9ASCO</name>
<proteinExistence type="inferred from homology"/>
<dbReference type="GO" id="GO:0030490">
    <property type="term" value="P:maturation of SSU-rRNA"/>
    <property type="evidence" value="ECO:0007669"/>
    <property type="project" value="TreeGrafter"/>
</dbReference>
<feature type="region of interest" description="Disordered" evidence="7">
    <location>
        <begin position="41"/>
        <end position="60"/>
    </location>
</feature>
<evidence type="ECO:0000256" key="6">
    <source>
        <dbReference type="ARBA" id="ARBA00024695"/>
    </source>
</evidence>
<feature type="region of interest" description="Disordered" evidence="7">
    <location>
        <begin position="571"/>
        <end position="595"/>
    </location>
</feature>
<keyword evidence="5" id="KW-0539">Nucleus</keyword>
<dbReference type="PANTHER" id="PTHR23183:SF0">
    <property type="entry name" value="NUCLEOLAR PROTEIN 14"/>
    <property type="match status" value="1"/>
</dbReference>
<dbReference type="Pfam" id="PF04147">
    <property type="entry name" value="Nop14"/>
    <property type="match status" value="1"/>
</dbReference>
<evidence type="ECO:0000313" key="8">
    <source>
        <dbReference type="EMBL" id="ODQ66949.1"/>
    </source>
</evidence>
<dbReference type="PANTHER" id="PTHR23183">
    <property type="entry name" value="NOP14"/>
    <property type="match status" value="1"/>
</dbReference>
<dbReference type="GO" id="GO:0030692">
    <property type="term" value="C:Noc4p-Nop14p complex"/>
    <property type="evidence" value="ECO:0007669"/>
    <property type="project" value="TreeGrafter"/>
</dbReference>
<reference evidence="8 9" key="1">
    <citation type="journal article" date="2016" name="Proc. Natl. Acad. Sci. U.S.A.">
        <title>Comparative genomics of biotechnologically important yeasts.</title>
        <authorList>
            <person name="Riley R."/>
            <person name="Haridas S."/>
            <person name="Wolfe K.H."/>
            <person name="Lopes M.R."/>
            <person name="Hittinger C.T."/>
            <person name="Goeker M."/>
            <person name="Salamov A.A."/>
            <person name="Wisecaver J.H."/>
            <person name="Long T.M."/>
            <person name="Calvey C.H."/>
            <person name="Aerts A.L."/>
            <person name="Barry K.W."/>
            <person name="Choi C."/>
            <person name="Clum A."/>
            <person name="Coughlan A.Y."/>
            <person name="Deshpande S."/>
            <person name="Douglass A.P."/>
            <person name="Hanson S.J."/>
            <person name="Klenk H.-P."/>
            <person name="LaButti K.M."/>
            <person name="Lapidus A."/>
            <person name="Lindquist E.A."/>
            <person name="Lipzen A.M."/>
            <person name="Meier-Kolthoff J.P."/>
            <person name="Ohm R.A."/>
            <person name="Otillar R.P."/>
            <person name="Pangilinan J.L."/>
            <person name="Peng Y."/>
            <person name="Rokas A."/>
            <person name="Rosa C.A."/>
            <person name="Scheuner C."/>
            <person name="Sibirny A.A."/>
            <person name="Slot J.C."/>
            <person name="Stielow J.B."/>
            <person name="Sun H."/>
            <person name="Kurtzman C.P."/>
            <person name="Blackwell M."/>
            <person name="Grigoriev I.V."/>
            <person name="Jeffries T.W."/>
        </authorList>
    </citation>
    <scope>NUCLEOTIDE SEQUENCE [LARGE SCALE GENOMIC DNA]</scope>
    <source>
        <strain evidence="8 9">DSM 6958</strain>
    </source>
</reference>
<keyword evidence="9" id="KW-1185">Reference proteome</keyword>
<gene>
    <name evidence="8" type="ORF">NADFUDRAFT_81595</name>
</gene>